<evidence type="ECO:0000313" key="3">
    <source>
        <dbReference type="EMBL" id="MBR7838274.1"/>
    </source>
</evidence>
<gene>
    <name evidence="3" type="ORF">KDL01_33690</name>
</gene>
<dbReference type="InterPro" id="IPR035905">
    <property type="entry name" value="Barstar-like_sf"/>
</dbReference>
<organism evidence="3 4">
    <name type="scientific">Actinospica durhamensis</name>
    <dbReference type="NCBI Taxonomy" id="1508375"/>
    <lineage>
        <taxon>Bacteria</taxon>
        <taxon>Bacillati</taxon>
        <taxon>Actinomycetota</taxon>
        <taxon>Actinomycetes</taxon>
        <taxon>Catenulisporales</taxon>
        <taxon>Actinospicaceae</taxon>
        <taxon>Actinospica</taxon>
    </lineage>
</organism>
<dbReference type="SUPFAM" id="SSF52038">
    <property type="entry name" value="Barstar-related"/>
    <property type="match status" value="1"/>
</dbReference>
<reference evidence="3" key="1">
    <citation type="submission" date="2021-04" db="EMBL/GenBank/DDBJ databases">
        <title>Genome based classification of Actinospica acidithermotolerans sp. nov., an actinobacterium isolated from an Indonesian hot spring.</title>
        <authorList>
            <person name="Kusuma A.B."/>
            <person name="Putra K.E."/>
            <person name="Nafisah S."/>
            <person name="Loh J."/>
            <person name="Nouioui I."/>
            <person name="Goodfellow M."/>
        </authorList>
    </citation>
    <scope>NUCLEOTIDE SEQUENCE</scope>
    <source>
        <strain evidence="3">CSCA 57</strain>
    </source>
</reference>
<proteinExistence type="inferred from homology"/>
<evidence type="ECO:0000313" key="4">
    <source>
        <dbReference type="Proteomes" id="UP000675781"/>
    </source>
</evidence>
<comment type="caution">
    <text evidence="3">The sequence shown here is derived from an EMBL/GenBank/DDBJ whole genome shotgun (WGS) entry which is preliminary data.</text>
</comment>
<feature type="domain" description="Barstar (barnase inhibitor)" evidence="2">
    <location>
        <begin position="2"/>
        <end position="61"/>
    </location>
</feature>
<dbReference type="Gene3D" id="3.30.370.10">
    <property type="entry name" value="Barstar-like"/>
    <property type="match status" value="1"/>
</dbReference>
<dbReference type="Pfam" id="PF01337">
    <property type="entry name" value="Barstar"/>
    <property type="match status" value="1"/>
</dbReference>
<dbReference type="AlphaFoldDB" id="A0A941ISA4"/>
<comment type="similarity">
    <text evidence="1">Belongs to the barstar family.</text>
</comment>
<dbReference type="EMBL" id="JAGSOG010000273">
    <property type="protein sequence ID" value="MBR7838274.1"/>
    <property type="molecule type" value="Genomic_DNA"/>
</dbReference>
<evidence type="ECO:0000256" key="1">
    <source>
        <dbReference type="ARBA" id="ARBA00006845"/>
    </source>
</evidence>
<evidence type="ECO:0000259" key="2">
    <source>
        <dbReference type="Pfam" id="PF01337"/>
    </source>
</evidence>
<sequence length="78" mass="8867">MLKQQLGFPDFYGMNWDAFWDSITGLVERPDRIVFTGWAELAARLPRDAGLLRKILGEYQDPERSLSSHAGGFTASYE</sequence>
<dbReference type="Proteomes" id="UP000675781">
    <property type="component" value="Unassembled WGS sequence"/>
</dbReference>
<protein>
    <submittedName>
        <fullName evidence="3">Barstar family protein</fullName>
    </submittedName>
</protein>
<name>A0A941ISA4_9ACTN</name>
<keyword evidence="4" id="KW-1185">Reference proteome</keyword>
<dbReference type="InterPro" id="IPR000468">
    <property type="entry name" value="Barstar"/>
</dbReference>
<accession>A0A941ISA4</accession>